<accession>A0A4Q2AEU9</accession>
<dbReference type="EMBL" id="QWEX01000002">
    <property type="protein sequence ID" value="RXV67311.1"/>
    <property type="molecule type" value="Genomic_DNA"/>
</dbReference>
<evidence type="ECO:0008006" key="3">
    <source>
        <dbReference type="Google" id="ProtNLM"/>
    </source>
</evidence>
<dbReference type="Gene3D" id="1.10.30.50">
    <property type="match status" value="1"/>
</dbReference>
<proteinExistence type="predicted"/>
<reference evidence="1 2" key="1">
    <citation type="submission" date="2018-08" db="EMBL/GenBank/DDBJ databases">
        <title>Mountain-cultivated ginseng endophyte, Burkholderia stabilis and its activity against ginseng root rot disease.</title>
        <authorList>
            <person name="Tapan Kumar M."/>
            <person name="Bae H."/>
            <person name="Shanmugam G."/>
            <person name="Jeon J."/>
        </authorList>
    </citation>
    <scope>NUCLEOTIDE SEQUENCE [LARGE SCALE GENOMIC DNA]</scope>
    <source>
        <strain evidence="1 2">EB159</strain>
    </source>
</reference>
<gene>
    <name evidence="1" type="ORF">D1006_18670</name>
</gene>
<protein>
    <recommendedName>
        <fullName evidence="3">HNH domain-containing protein</fullName>
    </recommendedName>
</protein>
<evidence type="ECO:0000313" key="1">
    <source>
        <dbReference type="EMBL" id="RXV67311.1"/>
    </source>
</evidence>
<dbReference type="AlphaFoldDB" id="A0A4Q2AEU9"/>
<evidence type="ECO:0000313" key="2">
    <source>
        <dbReference type="Proteomes" id="UP000289650"/>
    </source>
</evidence>
<name>A0A4Q2AEU9_9BURK</name>
<sequence>MELGHHEIDHILAKGLSRYSRFTYERINLVATCKRCNRNKGDHDLLVSALAAAAAYPQGLDDYLWVHPYFHKYSDHIRIREGMLFEAVGAIKQRERGEAVIGMCKLNTISGVERRRAGEIAIHAANVINAITDTIGAQRQLDDRALVTLLRKNRRELRRLPRATVERLVVTYRHHQFEDFARELKAAGLQ</sequence>
<dbReference type="Proteomes" id="UP000289650">
    <property type="component" value="Unassembled WGS sequence"/>
</dbReference>
<organism evidence="1 2">
    <name type="scientific">Burkholderia stabilis</name>
    <dbReference type="NCBI Taxonomy" id="95485"/>
    <lineage>
        <taxon>Bacteria</taxon>
        <taxon>Pseudomonadati</taxon>
        <taxon>Pseudomonadota</taxon>
        <taxon>Betaproteobacteria</taxon>
        <taxon>Burkholderiales</taxon>
        <taxon>Burkholderiaceae</taxon>
        <taxon>Burkholderia</taxon>
        <taxon>Burkholderia cepacia complex</taxon>
    </lineage>
</organism>
<comment type="caution">
    <text evidence="1">The sequence shown here is derived from an EMBL/GenBank/DDBJ whole genome shotgun (WGS) entry which is preliminary data.</text>
</comment>